<dbReference type="RefSeq" id="WP_009133047.1">
    <property type="nucleotide sequence ID" value="NZ_CP102250.1"/>
</dbReference>
<dbReference type="HOGENOM" id="CLU_041018_0_0_10"/>
<feature type="transmembrane region" description="Helical" evidence="11">
    <location>
        <begin position="248"/>
        <end position="269"/>
    </location>
</feature>
<evidence type="ECO:0000256" key="12">
    <source>
        <dbReference type="RuleBase" id="RU000483"/>
    </source>
</evidence>
<dbReference type="PANTHER" id="PTHR11410:SF0">
    <property type="entry name" value="ATP SYNTHASE SUBUNIT A"/>
    <property type="match status" value="1"/>
</dbReference>
<comment type="caution">
    <text evidence="13">The sequence shown here is derived from an EMBL/GenBank/DDBJ whole genome shotgun (WGS) entry which is preliminary data.</text>
</comment>
<dbReference type="NCBIfam" id="TIGR01131">
    <property type="entry name" value="ATP_synt_6_or_A"/>
    <property type="match status" value="1"/>
</dbReference>
<dbReference type="Gene3D" id="1.20.120.220">
    <property type="entry name" value="ATP synthase, F0 complex, subunit A"/>
    <property type="match status" value="1"/>
</dbReference>
<evidence type="ECO:0000256" key="1">
    <source>
        <dbReference type="ARBA" id="ARBA00004141"/>
    </source>
</evidence>
<feature type="transmembrane region" description="Helical" evidence="11">
    <location>
        <begin position="347"/>
        <end position="380"/>
    </location>
</feature>
<keyword evidence="3 11" id="KW-0813">Transport</keyword>
<feature type="transmembrane region" description="Helical" evidence="11">
    <location>
        <begin position="219"/>
        <end position="242"/>
    </location>
</feature>
<keyword evidence="5 11" id="KW-0812">Transmembrane</keyword>
<dbReference type="Pfam" id="PF00119">
    <property type="entry name" value="ATP-synt_A"/>
    <property type="match status" value="1"/>
</dbReference>
<evidence type="ECO:0000313" key="13">
    <source>
        <dbReference type="EMBL" id="EHB93470.1"/>
    </source>
</evidence>
<name>G5H5N1_9BACT</name>
<evidence type="ECO:0000256" key="9">
    <source>
        <dbReference type="ARBA" id="ARBA00023136"/>
    </source>
</evidence>
<evidence type="ECO:0000256" key="2">
    <source>
        <dbReference type="ARBA" id="ARBA00006810"/>
    </source>
</evidence>
<evidence type="ECO:0000256" key="8">
    <source>
        <dbReference type="ARBA" id="ARBA00023065"/>
    </source>
</evidence>
<dbReference type="AlphaFoldDB" id="G5H5N1"/>
<organism evidence="13 14">
    <name type="scientific">Alistipes indistinctus YIT 12060</name>
    <dbReference type="NCBI Taxonomy" id="742725"/>
    <lineage>
        <taxon>Bacteria</taxon>
        <taxon>Pseudomonadati</taxon>
        <taxon>Bacteroidota</taxon>
        <taxon>Bacteroidia</taxon>
        <taxon>Bacteroidales</taxon>
        <taxon>Rikenellaceae</taxon>
        <taxon>Alistipes</taxon>
    </lineage>
</organism>
<keyword evidence="7 11" id="KW-1133">Transmembrane helix</keyword>
<dbReference type="InterPro" id="IPR000568">
    <property type="entry name" value="ATP_synth_F0_asu"/>
</dbReference>
<dbReference type="InterPro" id="IPR035908">
    <property type="entry name" value="F0_ATP_A_sf"/>
</dbReference>
<keyword evidence="6 11" id="KW-0375">Hydrogen ion transport</keyword>
<comment type="function">
    <text evidence="11 12">Key component of the proton channel; it plays a direct role in the translocation of protons across the membrane.</text>
</comment>
<comment type="subcellular location">
    <subcellularLocation>
        <location evidence="11 12">Cell membrane</location>
        <topology evidence="11 12">Multi-pass membrane protein</topology>
    </subcellularLocation>
    <subcellularLocation>
        <location evidence="1">Membrane</location>
        <topology evidence="1">Multi-pass membrane protein</topology>
    </subcellularLocation>
</comment>
<evidence type="ECO:0000256" key="4">
    <source>
        <dbReference type="ARBA" id="ARBA00022547"/>
    </source>
</evidence>
<dbReference type="Proteomes" id="UP000006008">
    <property type="component" value="Unassembled WGS sequence"/>
</dbReference>
<reference evidence="13 14" key="1">
    <citation type="submission" date="2011-08" db="EMBL/GenBank/DDBJ databases">
        <title>The Genome Sequence of Alistipes indistinctus YIT 12060.</title>
        <authorList>
            <consortium name="The Broad Institute Genome Sequencing Platform"/>
            <person name="Earl A."/>
            <person name="Ward D."/>
            <person name="Feldgarden M."/>
            <person name="Gevers D."/>
            <person name="Morotomi M."/>
            <person name="Young S.K."/>
            <person name="Zeng Q."/>
            <person name="Gargeya S."/>
            <person name="Fitzgerald M."/>
            <person name="Haas B."/>
            <person name="Abouelleil A."/>
            <person name="Alvarado L."/>
            <person name="Arachchi H.M."/>
            <person name="Berlin A."/>
            <person name="Brown A."/>
            <person name="Chapman S.B."/>
            <person name="Chen Z."/>
            <person name="Dunbar C."/>
            <person name="Freedman E."/>
            <person name="Gearin G."/>
            <person name="Gellesch M."/>
            <person name="Goldberg J."/>
            <person name="Griggs A."/>
            <person name="Gujja S."/>
            <person name="Heiman D."/>
            <person name="Howarth C."/>
            <person name="Larson L."/>
            <person name="Lui A."/>
            <person name="MacDonald P.J.P."/>
            <person name="Montmayeur A."/>
            <person name="Murphy C."/>
            <person name="Neiman D."/>
            <person name="Pearson M."/>
            <person name="Priest M."/>
            <person name="Roberts A."/>
            <person name="Saif S."/>
            <person name="Shea T."/>
            <person name="Shenoy N."/>
            <person name="Sisk P."/>
            <person name="Stolte C."/>
            <person name="Sykes S."/>
            <person name="Wortman J."/>
            <person name="Nusbaum C."/>
            <person name="Birren B."/>
        </authorList>
    </citation>
    <scope>NUCLEOTIDE SEQUENCE [LARGE SCALE GENOMIC DNA]</scope>
    <source>
        <strain evidence="13 14">YIT 12060</strain>
    </source>
</reference>
<keyword evidence="4 11" id="KW-0138">CF(0)</keyword>
<keyword evidence="11" id="KW-1003">Cell membrane</keyword>
<sequence>MKAYRHILLVTGLLLTLFAFVPQARGEGWEHHDTVPAAEAPDAGVIGNADATAAEEVAAENKAEEAVDVKGIVFGHIGDSYDWHITTWGKTHITVPLPVIVRGENGRWHLFSSSRVAHGQSYEGFYIAQGGDYDGKIVERNAAGEEVRPIDLSLTKTAFALLFNSALLMLIVLGAARWYKRHPVRTSAPGGFVGLMEAAVMMIHDDLIKSCVGKDYKRFAPYLLTVFFFILINNLMGLVPIFPGGANVTGNIAITLLLAIATFIMTNVFGTREYWKEIFWPEVPTWLKCPVPMMPAIEFVGILTKPFALMIRLFANMMAGHAVILSLTCLVFVTVSMGPVVNGSMTVVSVIFCIFMNLLELLVAFIQAYVFTMLSAVFIGLARVEPHHKKEEQEI</sequence>
<dbReference type="GO" id="GO:0045259">
    <property type="term" value="C:proton-transporting ATP synthase complex"/>
    <property type="evidence" value="ECO:0007669"/>
    <property type="project" value="UniProtKB-KW"/>
</dbReference>
<dbReference type="EMBL" id="ADLD01000003">
    <property type="protein sequence ID" value="EHB93470.1"/>
    <property type="molecule type" value="Genomic_DNA"/>
</dbReference>
<comment type="similarity">
    <text evidence="2 11 12">Belongs to the ATPase A chain family.</text>
</comment>
<keyword evidence="8 11" id="KW-0406">Ion transport</keyword>
<protein>
    <recommendedName>
        <fullName evidence="11 12">ATP synthase subunit a</fullName>
    </recommendedName>
    <alternativeName>
        <fullName evidence="11">ATP synthase F0 sector subunit a</fullName>
    </alternativeName>
    <alternativeName>
        <fullName evidence="11">F-ATPase subunit 6</fullName>
    </alternativeName>
</protein>
<dbReference type="HAMAP" id="MF_01393">
    <property type="entry name" value="ATP_synth_a_bact"/>
    <property type="match status" value="1"/>
</dbReference>
<keyword evidence="14" id="KW-1185">Reference proteome</keyword>
<evidence type="ECO:0000256" key="3">
    <source>
        <dbReference type="ARBA" id="ARBA00022448"/>
    </source>
</evidence>
<accession>G5H5N1</accession>
<dbReference type="PANTHER" id="PTHR11410">
    <property type="entry name" value="ATP SYNTHASE SUBUNIT A"/>
    <property type="match status" value="1"/>
</dbReference>
<gene>
    <name evidence="11" type="primary">atpB</name>
    <name evidence="13" type="ORF">HMPREF9450_00241</name>
</gene>
<proteinExistence type="inferred from homology"/>
<keyword evidence="10 11" id="KW-0066">ATP synthesis</keyword>
<dbReference type="CDD" id="cd00310">
    <property type="entry name" value="ATP-synt_Fo_a_6"/>
    <property type="match status" value="1"/>
</dbReference>
<dbReference type="STRING" id="742725.HMPREF9450_00241"/>
<dbReference type="SUPFAM" id="SSF81336">
    <property type="entry name" value="F1F0 ATP synthase subunit A"/>
    <property type="match status" value="1"/>
</dbReference>
<dbReference type="GO" id="GO:0005886">
    <property type="term" value="C:plasma membrane"/>
    <property type="evidence" value="ECO:0007669"/>
    <property type="project" value="UniProtKB-SubCell"/>
</dbReference>
<feature type="transmembrane region" description="Helical" evidence="11">
    <location>
        <begin position="313"/>
        <end position="335"/>
    </location>
</feature>
<evidence type="ECO:0000313" key="14">
    <source>
        <dbReference type="Proteomes" id="UP000006008"/>
    </source>
</evidence>
<dbReference type="PATRIC" id="fig|742725.3.peg.273"/>
<evidence type="ECO:0000256" key="11">
    <source>
        <dbReference type="HAMAP-Rule" id="MF_01393"/>
    </source>
</evidence>
<dbReference type="InterPro" id="IPR045083">
    <property type="entry name" value="ATP_synth_F0_asu_bact/mt"/>
</dbReference>
<evidence type="ECO:0000256" key="5">
    <source>
        <dbReference type="ARBA" id="ARBA00022692"/>
    </source>
</evidence>
<keyword evidence="9 11" id="KW-0472">Membrane</keyword>
<dbReference type="OrthoDB" id="9809130at2"/>
<evidence type="ECO:0000256" key="6">
    <source>
        <dbReference type="ARBA" id="ARBA00022781"/>
    </source>
</evidence>
<feature type="transmembrane region" description="Helical" evidence="11">
    <location>
        <begin position="158"/>
        <end position="179"/>
    </location>
</feature>
<dbReference type="GeneID" id="92816662"/>
<dbReference type="eggNOG" id="COG0356">
    <property type="taxonomic scope" value="Bacteria"/>
</dbReference>
<dbReference type="PRINTS" id="PR00123">
    <property type="entry name" value="ATPASEA"/>
</dbReference>
<dbReference type="GO" id="GO:0046933">
    <property type="term" value="F:proton-transporting ATP synthase activity, rotational mechanism"/>
    <property type="evidence" value="ECO:0007669"/>
    <property type="project" value="UniProtKB-UniRule"/>
</dbReference>
<evidence type="ECO:0000256" key="10">
    <source>
        <dbReference type="ARBA" id="ARBA00023310"/>
    </source>
</evidence>
<evidence type="ECO:0000256" key="7">
    <source>
        <dbReference type="ARBA" id="ARBA00022989"/>
    </source>
</evidence>